<dbReference type="PROSITE" id="PS51194">
    <property type="entry name" value="HELICASE_CTER"/>
    <property type="match status" value="1"/>
</dbReference>
<dbReference type="InterPro" id="IPR006935">
    <property type="entry name" value="Helicase/UvrB_N"/>
</dbReference>
<dbReference type="InterPro" id="IPR050742">
    <property type="entry name" value="Helicase_Restrict-Modif_Enz"/>
</dbReference>
<dbReference type="PRINTS" id="PR00507">
    <property type="entry name" value="N12N6MTFRASE"/>
</dbReference>
<dbReference type="CDD" id="cd18785">
    <property type="entry name" value="SF2_C"/>
    <property type="match status" value="1"/>
</dbReference>
<dbReference type="PROSITE" id="PS00092">
    <property type="entry name" value="N6_MTASE"/>
    <property type="match status" value="1"/>
</dbReference>
<dbReference type="InterPro" id="IPR039442">
    <property type="entry name" value="Mrr-like_dom"/>
</dbReference>
<feature type="domain" description="Helicase ATP-binding" evidence="2">
    <location>
        <begin position="180"/>
        <end position="377"/>
    </location>
</feature>
<dbReference type="EMBL" id="JBBJUP010000028">
    <property type="protein sequence ID" value="MEJ8282087.1"/>
    <property type="molecule type" value="Genomic_DNA"/>
</dbReference>
<dbReference type="InterPro" id="IPR001650">
    <property type="entry name" value="Helicase_C-like"/>
</dbReference>
<dbReference type="InterPro" id="IPR002052">
    <property type="entry name" value="DNA_methylase_N6_adenine_CS"/>
</dbReference>
<dbReference type="RefSeq" id="WP_340295162.1">
    <property type="nucleotide sequence ID" value="NZ_JBBJUP010000028.1"/>
</dbReference>
<feature type="domain" description="Helicase C-terminal" evidence="3">
    <location>
        <begin position="453"/>
        <end position="632"/>
    </location>
</feature>
<dbReference type="SUPFAM" id="SSF52980">
    <property type="entry name" value="Restriction endonuclease-like"/>
    <property type="match status" value="1"/>
</dbReference>
<sequence>MAITIQGLLDDLRETALDERDKGDRFERLVQAYMRTDPVWSAQFENVWLWSEWPARDRKRDTGIDLVAEERGTGQLAAIQCKFYSANHRVQKSDLDSFFTASGKTSFSRRIIVTTSDSWSEHAEDALKDQHIVTQRLDVSTLNDSVIDWDHFQWSKPATLPTKEKKKLRAHQLTAVADVRKGFQSSERGKLIMACGTGKTFTSLRLAEDIVGPGGRVLFLVPSISLLSQSIREWVQESVVDLRSFAVCSDVKVGRGRGEDMSSVDLEYPATTNASKLVEQIGATSSQDAMTVVFSTYQSIAAVAAAQEQGIGEFDLVICDEAHRTTGVTLAGADESSFVRVHNSKFIRAQRRLYMTATPRIYDDSSKTKAAEGTAVLASMDDSDLFGPEFHRLGFGEAVEKGLLSDYKVLVLAVDESVVSRQFQQQLSDDDHELGLDDAAKLVGCWSGLAKRGVDESKLQVDLQPMRRAVAFAENIRVSKRIARLFETVSDQLAAQDADSLECEARHVDGTFNVLERNRLLDWLKADVQGNTCRILSNARCLSEGVDVPALDAVLFLNPRNSVVDVVQSVGRVMRRAEGKEYGYVILPIGVPADMPPEDALSDNSKYRVVWQVLQALRAHDDRFNAMVNKIELNRSKDDKLQVIGIGSADLDGGSAREQQGAQTQIPLTWSDEWRDAIYARIVSKVGDRRYWEDWARDIADIADRHVVRIRTALEDDSAGEIRGQFSSFHDALRANLNDSITEANAIEMLAQHIITKPVFDALFESTSFSATNPVAVVMQEMLDALDSSGLEKESESLDSFYASVRMRAAGIDNGEGKQRIVTELYERFFQNAFPKTAESLGIVYTPVEIVDFILRSVDHLLRSEFDASLNDEGVHFLDPFTGTGTFIVRLLQSDLISPNALMRKYTSELHANEINLLAYYVAAVNIETTFHGLLHTIGHDYQPFDGIVLTDTFQMHEFDDALDDSVFVRNNDRVVKQKQMPIRVIAGNPPYSVGQTTANDGNEKLKYPTLDSRIDSTYNKGRGRGGNNALYDSYIRAIRWASDRLGDQGVIAYVSNGGYLDSNLMGGLRKCLVDEFDSIYVFNLRGNGRIAGENGRKEGRPIFEDGRKGSGGSRTTIAITFLVKRPGAHSADTAGAVYYSQVADYLTARQKLDVVGSSLFPDIDWEQRWPDKYGDWFDQRDDDFDKYDPIGDKLTGRESVFTTYSRGLETGRDSWVYNFSAPELRANILTTAEAFNSDLRNRRGIDLNPRRISWTNSLRQRHKRGEAIEVDNSAFTTAVYRPFTKVHAYYNKALNHIEGRLRRIFPTGSHQNLCIYNVGMGSDVPFSVLMVDRLPDLHVTGAGSGGQVFPRWSYESVPDDGGLELFDQSDVVGGFRRVDNIPDSILAKYRRTYGRSTTKDDIFFYVYGLLHSPEYQAKYFGDLKKVLPRIPMVDAFEHFAAAGRLLADLHVGYETVNPYPLREEVAGSPADPRTFTVQKMRFAKNAQTKKIDRTTIVVNSNVSLHGIPDEAYAYTVGPRSAIEWVMDRYQLKPADKNSGLVNDPNMWAVEQREPRYIVDLLKRIVTVSIETRRVVEALPSIRLSAAAEE</sequence>
<evidence type="ECO:0000259" key="3">
    <source>
        <dbReference type="PROSITE" id="PS51194"/>
    </source>
</evidence>
<dbReference type="Pfam" id="PF13156">
    <property type="entry name" value="Mrr_cat_2"/>
    <property type="match status" value="1"/>
</dbReference>
<gene>
    <name evidence="4" type="ORF">WJX68_24370</name>
</gene>
<dbReference type="Pfam" id="PF02384">
    <property type="entry name" value="N6_Mtase"/>
    <property type="match status" value="1"/>
</dbReference>
<dbReference type="Gene3D" id="3.40.50.300">
    <property type="entry name" value="P-loop containing nucleotide triphosphate hydrolases"/>
    <property type="match status" value="2"/>
</dbReference>
<dbReference type="InterPro" id="IPR041635">
    <property type="entry name" value="Type_ISP_LLaBIII_C"/>
</dbReference>
<evidence type="ECO:0000256" key="1">
    <source>
        <dbReference type="ARBA" id="ARBA00022747"/>
    </source>
</evidence>
<comment type="caution">
    <text evidence="4">The sequence shown here is derived from an EMBL/GenBank/DDBJ whole genome shotgun (WGS) entry which is preliminary data.</text>
</comment>
<dbReference type="CDD" id="cd22333">
    <property type="entry name" value="LlaBIII_nuclease-like"/>
    <property type="match status" value="1"/>
</dbReference>
<dbReference type="InterPro" id="IPR011856">
    <property type="entry name" value="tRNA_endonuc-like_dom_sf"/>
</dbReference>
<dbReference type="InterPro" id="IPR014001">
    <property type="entry name" value="Helicase_ATP-bd"/>
</dbReference>
<keyword evidence="1" id="KW-0680">Restriction system</keyword>
<dbReference type="Pfam" id="PF04851">
    <property type="entry name" value="ResIII"/>
    <property type="match status" value="1"/>
</dbReference>
<dbReference type="Proteomes" id="UP001364211">
    <property type="component" value="Unassembled WGS sequence"/>
</dbReference>
<evidence type="ECO:0000313" key="5">
    <source>
        <dbReference type="Proteomes" id="UP001364211"/>
    </source>
</evidence>
<proteinExistence type="predicted"/>
<dbReference type="Pfam" id="PF18135">
    <property type="entry name" value="Type_ISP_C"/>
    <property type="match status" value="1"/>
</dbReference>
<dbReference type="Gene3D" id="3.40.1350.10">
    <property type="match status" value="1"/>
</dbReference>
<dbReference type="PANTHER" id="PTHR47396:SF1">
    <property type="entry name" value="ATP-DEPENDENT HELICASE IRC3-RELATED"/>
    <property type="match status" value="1"/>
</dbReference>
<dbReference type="PANTHER" id="PTHR47396">
    <property type="entry name" value="TYPE I RESTRICTION ENZYME ECOKI R PROTEIN"/>
    <property type="match status" value="1"/>
</dbReference>
<dbReference type="Pfam" id="PF00271">
    <property type="entry name" value="Helicase_C"/>
    <property type="match status" value="1"/>
</dbReference>
<keyword evidence="5" id="KW-1185">Reference proteome</keyword>
<dbReference type="SMART" id="SM00487">
    <property type="entry name" value="DEXDc"/>
    <property type="match status" value="1"/>
</dbReference>
<accession>A0ABU8TDN1</accession>
<dbReference type="SUPFAM" id="SSF52540">
    <property type="entry name" value="P-loop containing nucleoside triphosphate hydrolases"/>
    <property type="match status" value="1"/>
</dbReference>
<dbReference type="Gene3D" id="3.40.50.150">
    <property type="entry name" value="Vaccinia Virus protein VP39"/>
    <property type="match status" value="1"/>
</dbReference>
<dbReference type="InterPro" id="IPR027417">
    <property type="entry name" value="P-loop_NTPase"/>
</dbReference>
<dbReference type="InterPro" id="IPR003356">
    <property type="entry name" value="DNA_methylase_A-5"/>
</dbReference>
<dbReference type="PROSITE" id="PS51192">
    <property type="entry name" value="HELICASE_ATP_BIND_1"/>
    <property type="match status" value="1"/>
</dbReference>
<organism evidence="4 5">
    <name type="scientific">Pseudonocardia spirodelae</name>
    <dbReference type="NCBI Taxonomy" id="3133431"/>
    <lineage>
        <taxon>Bacteria</taxon>
        <taxon>Bacillati</taxon>
        <taxon>Actinomycetota</taxon>
        <taxon>Actinomycetes</taxon>
        <taxon>Pseudonocardiales</taxon>
        <taxon>Pseudonocardiaceae</taxon>
        <taxon>Pseudonocardia</taxon>
    </lineage>
</organism>
<name>A0ABU8TDN1_9PSEU</name>
<dbReference type="InterPro" id="IPR011335">
    <property type="entry name" value="Restrct_endonuc-II-like"/>
</dbReference>
<evidence type="ECO:0000313" key="4">
    <source>
        <dbReference type="EMBL" id="MEJ8282087.1"/>
    </source>
</evidence>
<protein>
    <submittedName>
        <fullName evidence="4">Type ISP restriction/modification enzyme</fullName>
    </submittedName>
</protein>
<dbReference type="SUPFAM" id="SSF53335">
    <property type="entry name" value="S-adenosyl-L-methionine-dependent methyltransferases"/>
    <property type="match status" value="1"/>
</dbReference>
<dbReference type="InterPro" id="IPR053980">
    <property type="entry name" value="ISP_coupler"/>
</dbReference>
<dbReference type="SMART" id="SM00490">
    <property type="entry name" value="HELICc"/>
    <property type="match status" value="1"/>
</dbReference>
<dbReference type="Pfam" id="PF22240">
    <property type="entry name" value="ISP_coupler"/>
    <property type="match status" value="1"/>
</dbReference>
<dbReference type="InterPro" id="IPR029063">
    <property type="entry name" value="SAM-dependent_MTases_sf"/>
</dbReference>
<evidence type="ECO:0000259" key="2">
    <source>
        <dbReference type="PROSITE" id="PS51192"/>
    </source>
</evidence>
<reference evidence="4 5" key="1">
    <citation type="submission" date="2024-03" db="EMBL/GenBank/DDBJ databases">
        <title>Draft genome sequence of Pseudonocardia sp. DW16-2.</title>
        <authorList>
            <person name="Duangmal K."/>
        </authorList>
    </citation>
    <scope>NUCLEOTIDE SEQUENCE [LARGE SCALE GENOMIC DNA]</scope>
    <source>
        <strain evidence="4 5">DW16-2</strain>
    </source>
</reference>